<dbReference type="eggNOG" id="ENOG502ZK1N">
    <property type="taxonomic scope" value="Bacteria"/>
</dbReference>
<evidence type="ECO:0000313" key="2">
    <source>
        <dbReference type="EMBL" id="GAF07841.1"/>
    </source>
</evidence>
<keyword evidence="3" id="KW-1185">Reference proteome</keyword>
<dbReference type="OrthoDB" id="2452314at2"/>
<evidence type="ECO:0000313" key="3">
    <source>
        <dbReference type="Proteomes" id="UP000019364"/>
    </source>
</evidence>
<protein>
    <submittedName>
        <fullName evidence="2">Uncharacterized protein</fullName>
    </submittedName>
</protein>
<comment type="caution">
    <text evidence="2">The sequence shown here is derived from an EMBL/GenBank/DDBJ whole genome shotgun (WGS) entry which is preliminary data.</text>
</comment>
<dbReference type="RefSeq" id="WP_036647830.1">
    <property type="nucleotide sequence ID" value="NZ_BAVZ01000004.1"/>
</dbReference>
<proteinExistence type="predicted"/>
<dbReference type="Pfam" id="PF17428">
    <property type="entry name" value="DUF5412"/>
    <property type="match status" value="1"/>
</dbReference>
<dbReference type="EMBL" id="BAVZ01000004">
    <property type="protein sequence ID" value="GAF07841.1"/>
    <property type="molecule type" value="Genomic_DNA"/>
</dbReference>
<dbReference type="AlphaFoldDB" id="W7YT88"/>
<evidence type="ECO:0000256" key="1">
    <source>
        <dbReference type="SAM" id="Phobius"/>
    </source>
</evidence>
<dbReference type="InterPro" id="IPR035406">
    <property type="entry name" value="DUF5412"/>
</dbReference>
<accession>W7YT88</accession>
<feature type="transmembrane region" description="Helical" evidence="1">
    <location>
        <begin position="42"/>
        <end position="59"/>
    </location>
</feature>
<reference evidence="2 3" key="1">
    <citation type="journal article" date="2014" name="Genome Announc.">
        <title>Draft Genome Sequence of Paenibacillus pini JCM 16418T, Isolated from the Rhizosphere of Pine Tree.</title>
        <authorList>
            <person name="Yuki M."/>
            <person name="Oshima K."/>
            <person name="Suda W."/>
            <person name="Oshida Y."/>
            <person name="Kitamura K."/>
            <person name="Iida Y."/>
            <person name="Hattori M."/>
            <person name="Ohkuma M."/>
        </authorList>
    </citation>
    <scope>NUCLEOTIDE SEQUENCE [LARGE SCALE GENOMIC DNA]</scope>
    <source>
        <strain evidence="2 3">JCM 16418</strain>
    </source>
</reference>
<sequence length="185" mass="21235">MNSLYIHLVGLFMLFLTVVIFIIFCVKLSGFFIQRKRFPKKLLIASLAGVIVISALFLYQQYFFTFNKLEGELYKGPLNSPNGKYTANAYYMTYGGAAGGVNLWVEITYNNENDKKKTIYYSEAKSNFSMEWKNEDTLNIVNVEPKYPNSNGSIELEVAKEIYDENGLACKSLLMKDTYETCYQN</sequence>
<keyword evidence="1" id="KW-1133">Transmembrane helix</keyword>
<organism evidence="2 3">
    <name type="scientific">Paenibacillus pini JCM 16418</name>
    <dbReference type="NCBI Taxonomy" id="1236976"/>
    <lineage>
        <taxon>Bacteria</taxon>
        <taxon>Bacillati</taxon>
        <taxon>Bacillota</taxon>
        <taxon>Bacilli</taxon>
        <taxon>Bacillales</taxon>
        <taxon>Paenibacillaceae</taxon>
        <taxon>Paenibacillus</taxon>
    </lineage>
</organism>
<gene>
    <name evidence="2" type="ORF">JCM16418_1872</name>
</gene>
<dbReference type="STRING" id="1236976.JCM16418_1872"/>
<name>W7YT88_9BACL</name>
<keyword evidence="1" id="KW-0472">Membrane</keyword>
<keyword evidence="1" id="KW-0812">Transmembrane</keyword>
<feature type="transmembrane region" description="Helical" evidence="1">
    <location>
        <begin position="6"/>
        <end position="30"/>
    </location>
</feature>
<dbReference type="Proteomes" id="UP000019364">
    <property type="component" value="Unassembled WGS sequence"/>
</dbReference>